<dbReference type="InterPro" id="IPR050091">
    <property type="entry name" value="PKS_NRPS_Biosynth_Enz"/>
</dbReference>
<dbReference type="Gene3D" id="1.10.1200.10">
    <property type="entry name" value="ACP-like"/>
    <property type="match status" value="1"/>
</dbReference>
<keyword evidence="4" id="KW-0012">Acyltransferase</keyword>
<organism evidence="7 8">
    <name type="scientific">Streptomyces peucetius</name>
    <dbReference type="NCBI Taxonomy" id="1950"/>
    <lineage>
        <taxon>Bacteria</taxon>
        <taxon>Bacillati</taxon>
        <taxon>Actinomycetota</taxon>
        <taxon>Actinomycetes</taxon>
        <taxon>Kitasatosporales</taxon>
        <taxon>Streptomycetaceae</taxon>
        <taxon>Streptomyces</taxon>
    </lineage>
</organism>
<accession>A0ABY6IK46</accession>
<dbReference type="Gene3D" id="3.40.47.10">
    <property type="match status" value="1"/>
</dbReference>
<dbReference type="SMART" id="SM00825">
    <property type="entry name" value="PKS_KS"/>
    <property type="match status" value="1"/>
</dbReference>
<dbReference type="PANTHER" id="PTHR43775">
    <property type="entry name" value="FATTY ACID SYNTHASE"/>
    <property type="match status" value="1"/>
</dbReference>
<dbReference type="InterPro" id="IPR018201">
    <property type="entry name" value="Ketoacyl_synth_AS"/>
</dbReference>
<dbReference type="SUPFAM" id="SSF47336">
    <property type="entry name" value="ACP-like"/>
    <property type="match status" value="1"/>
</dbReference>
<dbReference type="Pfam" id="PF02801">
    <property type="entry name" value="Ketoacyl-synt_C"/>
    <property type="match status" value="1"/>
</dbReference>
<dbReference type="Gene3D" id="3.30.70.3290">
    <property type="match status" value="1"/>
</dbReference>
<dbReference type="InterPro" id="IPR036736">
    <property type="entry name" value="ACP-like_sf"/>
</dbReference>
<reference evidence="7" key="1">
    <citation type="submission" date="2022-10" db="EMBL/GenBank/DDBJ databases">
        <title>Cytochrome P450 Catalyzes Benzene Ring Formation in the Biosynthesis of Trialkyl-Substituted Aromatic Polyketides.</title>
        <authorList>
            <person name="Zhao E."/>
            <person name="Ge H."/>
        </authorList>
    </citation>
    <scope>NUCLEOTIDE SEQUENCE</scope>
    <source>
        <strain evidence="7">NA0869</strain>
    </source>
</reference>
<dbReference type="InterPro" id="IPR014031">
    <property type="entry name" value="Ketoacyl_synth_C"/>
</dbReference>
<dbReference type="RefSeq" id="WP_264249449.1">
    <property type="nucleotide sequence ID" value="NZ_CP107567.1"/>
</dbReference>
<dbReference type="InterPro" id="IPR009081">
    <property type="entry name" value="PP-bd_ACP"/>
</dbReference>
<keyword evidence="3" id="KW-0808">Transferase</keyword>
<keyword evidence="2" id="KW-0597">Phosphoprotein</keyword>
<dbReference type="InterPro" id="IPR014030">
    <property type="entry name" value="Ketoacyl_synth_N"/>
</dbReference>
<evidence type="ECO:0000256" key="3">
    <source>
        <dbReference type="ARBA" id="ARBA00022679"/>
    </source>
</evidence>
<dbReference type="CDD" id="cd00833">
    <property type="entry name" value="PKS"/>
    <property type="match status" value="1"/>
</dbReference>
<dbReference type="PROSITE" id="PS00606">
    <property type="entry name" value="KS3_1"/>
    <property type="match status" value="1"/>
</dbReference>
<evidence type="ECO:0000313" key="7">
    <source>
        <dbReference type="EMBL" id="UYQ66070.1"/>
    </source>
</evidence>
<dbReference type="Pfam" id="PF22621">
    <property type="entry name" value="CurL-like_PKS_C"/>
    <property type="match status" value="1"/>
</dbReference>
<dbReference type="Proteomes" id="UP001163878">
    <property type="component" value="Chromosome"/>
</dbReference>
<dbReference type="EMBL" id="CP107567">
    <property type="protein sequence ID" value="UYQ66070.1"/>
    <property type="molecule type" value="Genomic_DNA"/>
</dbReference>
<feature type="domain" description="Ketosynthase family 3 (KS3)" evidence="6">
    <location>
        <begin position="9"/>
        <end position="433"/>
    </location>
</feature>
<evidence type="ECO:0000256" key="4">
    <source>
        <dbReference type="ARBA" id="ARBA00023315"/>
    </source>
</evidence>
<name>A0ABY6IK46_STRPE</name>
<keyword evidence="8" id="KW-1185">Reference proteome</keyword>
<dbReference type="PANTHER" id="PTHR43775:SF37">
    <property type="entry name" value="SI:DKEY-61P9.11"/>
    <property type="match status" value="1"/>
</dbReference>
<gene>
    <name evidence="7" type="ORF">OGH68_34515</name>
</gene>
<feature type="domain" description="Carrier" evidence="5">
    <location>
        <begin position="574"/>
        <end position="649"/>
    </location>
</feature>
<evidence type="ECO:0000256" key="1">
    <source>
        <dbReference type="ARBA" id="ARBA00022450"/>
    </source>
</evidence>
<protein>
    <submittedName>
        <fullName evidence="7">Phosphopantetheine-binding protein</fullName>
    </submittedName>
</protein>
<dbReference type="Pfam" id="PF00109">
    <property type="entry name" value="ketoacyl-synt"/>
    <property type="match status" value="1"/>
</dbReference>
<dbReference type="SUPFAM" id="SSF53901">
    <property type="entry name" value="Thiolase-like"/>
    <property type="match status" value="1"/>
</dbReference>
<dbReference type="InterPro" id="IPR020841">
    <property type="entry name" value="PKS_Beta-ketoAc_synthase_dom"/>
</dbReference>
<evidence type="ECO:0000259" key="6">
    <source>
        <dbReference type="PROSITE" id="PS52004"/>
    </source>
</evidence>
<dbReference type="Pfam" id="PF00550">
    <property type="entry name" value="PP-binding"/>
    <property type="match status" value="1"/>
</dbReference>
<dbReference type="PROSITE" id="PS52004">
    <property type="entry name" value="KS3_2"/>
    <property type="match status" value="1"/>
</dbReference>
<dbReference type="PROSITE" id="PS50075">
    <property type="entry name" value="CARRIER"/>
    <property type="match status" value="1"/>
</dbReference>
<sequence length="653" mass="69891">MNRTDDVDARSVAVIGMACRLPGADGPDELWDLLRDGVDATSETPPDRYDVNALHSERPGPGMIGSRRGGYLGGMADFDAEFFEMSPTEALELDPQQRLLLMTAWDALEDAGRRPDELAGTRTGVFVGNARGDYLEIRFRQGLQTVTAAQLNNYRSLLPARLSYFLDLRGPSVVLDTACSSSLAAVHSAVQSLRAGESPLAIVAGVNLTLRPDEGVVMTQAGALAADGRSKFADAGADGHTPGDAVGVVVLKRLTDALADGDPIRAVIEGSAIGNDGRTSGSLLNPSRTGQVEVLRWAYEDAGVSPADVDYVEAHGSGSPVLDALEITALGEVLGEDRPSDRPLLVGSVKTNIGHAEAAGGIAGLIKTVLCLEHGQVPASLHLGTPTPEVPWGELPVLVPEKLHDLPDHGRPYRAGISGQGSSALNAHVVIRQADPRPHAATPAPDGKPYLLALSARTPEALVALRRSWAAYLGPEGPGTAHPLRDICYSAATRRQHHEHRLAVVGASHEEMAAAFDAAGEAPRRRSVPKKLAEAADRYRENGTVDWQALAGEPGRFVPLPRYPWQTKRYWPDDEREERTGDLADWVLREHARTSYDDDSTLVDVGIDSLAKLRIIVELSEQTGREVDPEELGGLRTVGALRGWIRAMEAHTP</sequence>
<evidence type="ECO:0000256" key="2">
    <source>
        <dbReference type="ARBA" id="ARBA00022553"/>
    </source>
</evidence>
<evidence type="ECO:0000313" key="8">
    <source>
        <dbReference type="Proteomes" id="UP001163878"/>
    </source>
</evidence>
<proteinExistence type="predicted"/>
<keyword evidence="1" id="KW-0596">Phosphopantetheine</keyword>
<evidence type="ECO:0000259" key="5">
    <source>
        <dbReference type="PROSITE" id="PS50075"/>
    </source>
</evidence>
<dbReference type="InterPro" id="IPR016039">
    <property type="entry name" value="Thiolase-like"/>
</dbReference>